<dbReference type="PANTHER" id="PTHR32266">
    <property type="entry name" value="NICOTIANAMINE SYNTHASE 3"/>
    <property type="match status" value="1"/>
</dbReference>
<evidence type="ECO:0000256" key="1">
    <source>
        <dbReference type="ARBA" id="ARBA00022679"/>
    </source>
</evidence>
<accession>A0A6J4I5N2</accession>
<name>A0A6J4I5N2_9ACTN</name>
<dbReference type="PROSITE" id="PS51142">
    <property type="entry name" value="NAS"/>
    <property type="match status" value="1"/>
</dbReference>
<dbReference type="Gene3D" id="3.40.50.150">
    <property type="entry name" value="Vaccinia Virus protein VP39"/>
    <property type="match status" value="1"/>
</dbReference>
<dbReference type="InterPro" id="IPR029063">
    <property type="entry name" value="SAM-dependent_MTases_sf"/>
</dbReference>
<dbReference type="PANTHER" id="PTHR32266:SF12">
    <property type="entry name" value="NICOTIANAMINE SYNTHASE 3"/>
    <property type="match status" value="1"/>
</dbReference>
<proteinExistence type="predicted"/>
<dbReference type="Pfam" id="PF03059">
    <property type="entry name" value="NAS"/>
    <property type="match status" value="1"/>
</dbReference>
<dbReference type="SUPFAM" id="SSF53335">
    <property type="entry name" value="S-adenosyl-L-methionine-dependent methyltransferases"/>
    <property type="match status" value="1"/>
</dbReference>
<dbReference type="AlphaFoldDB" id="A0A6J4I5N2"/>
<dbReference type="EMBL" id="CADCTP010000142">
    <property type="protein sequence ID" value="CAA9243328.1"/>
    <property type="molecule type" value="Genomic_DNA"/>
</dbReference>
<keyword evidence="2" id="KW-0949">S-adenosyl-L-methionine</keyword>
<evidence type="ECO:0000313" key="3">
    <source>
        <dbReference type="EMBL" id="CAA9243328.1"/>
    </source>
</evidence>
<evidence type="ECO:0000256" key="2">
    <source>
        <dbReference type="ARBA" id="ARBA00022691"/>
    </source>
</evidence>
<dbReference type="InterPro" id="IPR004298">
    <property type="entry name" value="Nicotian_synth"/>
</dbReference>
<dbReference type="GO" id="GO:0030418">
    <property type="term" value="P:nicotianamine biosynthetic process"/>
    <property type="evidence" value="ECO:0007669"/>
    <property type="project" value="InterPro"/>
</dbReference>
<gene>
    <name evidence="3" type="ORF">AVDCRST_MAG41-1568</name>
</gene>
<reference evidence="3" key="1">
    <citation type="submission" date="2020-02" db="EMBL/GenBank/DDBJ databases">
        <authorList>
            <person name="Meier V. D."/>
        </authorList>
    </citation>
    <scope>NUCLEOTIDE SEQUENCE</scope>
    <source>
        <strain evidence="3">AVDCRST_MAG41</strain>
    </source>
</reference>
<keyword evidence="1" id="KW-0808">Transferase</keyword>
<organism evidence="3">
    <name type="scientific">uncultured Mycobacteriales bacterium</name>
    <dbReference type="NCBI Taxonomy" id="581187"/>
    <lineage>
        <taxon>Bacteria</taxon>
        <taxon>Bacillati</taxon>
        <taxon>Actinomycetota</taxon>
        <taxon>Actinomycetes</taxon>
        <taxon>Mycobacteriales</taxon>
        <taxon>environmental samples</taxon>
    </lineage>
</organism>
<dbReference type="GO" id="GO:0030410">
    <property type="term" value="F:nicotianamine synthase activity"/>
    <property type="evidence" value="ECO:0007669"/>
    <property type="project" value="InterPro"/>
</dbReference>
<evidence type="ECO:0008006" key="4">
    <source>
        <dbReference type="Google" id="ProtNLM"/>
    </source>
</evidence>
<protein>
    <recommendedName>
        <fullName evidence="4">Nicotianamine synthase</fullName>
    </recommendedName>
</protein>
<sequence>MTAPADTAHRIPAAALVERVLELHGRLDRLDAAGGLEPTGPVNAAFAELVATCLPAPAEDTHAGTVLADPRVSAVLPRLRQLCADGEYRLERSWARRVAAARQPPAELARFPYLDNYRELTALELHAVAGLRPAPGVPRVCVLGSGPLPLTALLTARALGVPVDAVDLAAEATELAAGVLRRVPGGELVRAHRADARAFPDVERADVVVVAALVGLDPGEKRAVLGAVADRMRPGALLVVRSAHRLRALLYPPVAPADLLAAGPGRLRLLAEIRPWNGVVNSLLVALRT</sequence>